<feature type="domain" description="RRM" evidence="4">
    <location>
        <begin position="48"/>
        <end position="106"/>
    </location>
</feature>
<evidence type="ECO:0000256" key="3">
    <source>
        <dbReference type="SAM" id="Coils"/>
    </source>
</evidence>
<protein>
    <submittedName>
        <fullName evidence="7">Ribosomal RNA-processing protein 7 homolog A</fullName>
    </submittedName>
</protein>
<dbReference type="PANTHER" id="PTHR13191">
    <property type="entry name" value="RIBOSOMAL RNA PROCESSING PROTEIN 7-RELATED"/>
    <property type="match status" value="1"/>
</dbReference>
<dbReference type="GO" id="GO:0006364">
    <property type="term" value="P:rRNA processing"/>
    <property type="evidence" value="ECO:0007669"/>
    <property type="project" value="TreeGrafter"/>
</dbReference>
<gene>
    <name evidence="7" type="primary">LOC107219401</name>
</gene>
<dbReference type="GO" id="GO:0000028">
    <property type="term" value="P:ribosomal small subunit assembly"/>
    <property type="evidence" value="ECO:0007669"/>
    <property type="project" value="TreeGrafter"/>
</dbReference>
<dbReference type="Pfam" id="PF00076">
    <property type="entry name" value="RRM_1"/>
    <property type="match status" value="1"/>
</dbReference>
<evidence type="ECO:0000259" key="5">
    <source>
        <dbReference type="Pfam" id="PF12923"/>
    </source>
</evidence>
<dbReference type="InterPro" id="IPR012677">
    <property type="entry name" value="Nucleotide-bd_a/b_plait_sf"/>
</dbReference>
<comment type="similarity">
    <text evidence="1">Belongs to the RRP7 family.</text>
</comment>
<keyword evidence="3" id="KW-0175">Coiled coil</keyword>
<name>A0A6J0BFY2_NEOLC</name>
<dbReference type="GO" id="GO:0034456">
    <property type="term" value="C:UTP-C complex"/>
    <property type="evidence" value="ECO:0007669"/>
    <property type="project" value="TreeGrafter"/>
</dbReference>
<dbReference type="InParanoid" id="A0A6J0BFY2"/>
<dbReference type="OrthoDB" id="5390at2759"/>
<dbReference type="Gene3D" id="6.10.250.1770">
    <property type="match status" value="1"/>
</dbReference>
<dbReference type="InterPro" id="IPR035979">
    <property type="entry name" value="RBD_domain_sf"/>
</dbReference>
<organism evidence="7">
    <name type="scientific">Neodiprion lecontei</name>
    <name type="common">Redheaded pine sawfly</name>
    <dbReference type="NCBI Taxonomy" id="441921"/>
    <lineage>
        <taxon>Eukaryota</taxon>
        <taxon>Metazoa</taxon>
        <taxon>Ecdysozoa</taxon>
        <taxon>Arthropoda</taxon>
        <taxon>Hexapoda</taxon>
        <taxon>Insecta</taxon>
        <taxon>Pterygota</taxon>
        <taxon>Neoptera</taxon>
        <taxon>Endopterygota</taxon>
        <taxon>Hymenoptera</taxon>
        <taxon>Tenthredinoidea</taxon>
        <taxon>Diprionidae</taxon>
        <taxon>Diprioninae</taxon>
        <taxon>Neodiprion</taxon>
    </lineage>
</organism>
<dbReference type="GO" id="GO:0003723">
    <property type="term" value="F:RNA binding"/>
    <property type="evidence" value="ECO:0007669"/>
    <property type="project" value="UniProtKB-KW"/>
</dbReference>
<evidence type="ECO:0000313" key="7">
    <source>
        <dbReference type="RefSeq" id="XP_015513087.1"/>
    </source>
</evidence>
<accession>A0A6J0BFY2</accession>
<proteinExistence type="inferred from homology"/>
<dbReference type="Proteomes" id="UP000829291">
    <property type="component" value="Chromosome 1"/>
</dbReference>
<dbReference type="Pfam" id="PF12923">
    <property type="entry name" value="RRP7"/>
    <property type="match status" value="1"/>
</dbReference>
<dbReference type="KEGG" id="nlo:107219401"/>
<feature type="coiled-coil region" evidence="3">
    <location>
        <begin position="224"/>
        <end position="251"/>
    </location>
</feature>
<dbReference type="InterPro" id="IPR040446">
    <property type="entry name" value="RRP7"/>
</dbReference>
<evidence type="ECO:0000259" key="4">
    <source>
        <dbReference type="Pfam" id="PF00076"/>
    </source>
</evidence>
<dbReference type="InterPro" id="IPR000504">
    <property type="entry name" value="RRM_dom"/>
</dbReference>
<dbReference type="CDD" id="cd12951">
    <property type="entry name" value="RRP7_Rrp7A"/>
    <property type="match status" value="1"/>
</dbReference>
<dbReference type="AlphaFoldDB" id="A0A6J0BFY2"/>
<dbReference type="GeneID" id="107219401"/>
<dbReference type="Gene3D" id="3.30.70.330">
    <property type="match status" value="1"/>
</dbReference>
<evidence type="ECO:0000256" key="2">
    <source>
        <dbReference type="ARBA" id="ARBA00022884"/>
    </source>
</evidence>
<dbReference type="InterPro" id="IPR024326">
    <property type="entry name" value="RRP7_C"/>
</dbReference>
<keyword evidence="6" id="KW-1185">Reference proteome</keyword>
<reference evidence="7" key="1">
    <citation type="submission" date="2025-08" db="UniProtKB">
        <authorList>
            <consortium name="RefSeq"/>
        </authorList>
    </citation>
    <scope>IDENTIFICATION</scope>
    <source>
        <tissue evidence="7">Thorax and Abdomen</tissue>
    </source>
</reference>
<keyword evidence="2" id="KW-0694">RNA-binding</keyword>
<sequence length="257" mass="29992">MTVNKQMTNGYKVLWIRYGEPNSERHQIFIKEHSLRKQEPQYPKGRTLFVLNISPYISADSITNAFAERCGPVKSVTFAPRHEESQNGFKVCYIVFEKESGLDKALLLPENYVLLLKSTEDSTTGIIKWCKQYNNSVCDEEKTQKEIEEYMHGYDQRVANRLMEASAKAENRGNPDGWTVVTGTKKRGQRALLRKESAIGKVRQKQAKSNEKKQLLNFYTFQIRESKKQNLAELRKKFEQDKEKLQQLKIKRTFKPF</sequence>
<evidence type="ECO:0000313" key="6">
    <source>
        <dbReference type="Proteomes" id="UP000829291"/>
    </source>
</evidence>
<dbReference type="GO" id="GO:0032545">
    <property type="term" value="C:CURI complex"/>
    <property type="evidence" value="ECO:0007669"/>
    <property type="project" value="TreeGrafter"/>
</dbReference>
<dbReference type="SUPFAM" id="SSF54928">
    <property type="entry name" value="RNA-binding domain, RBD"/>
    <property type="match status" value="1"/>
</dbReference>
<dbReference type="PANTHER" id="PTHR13191:SF0">
    <property type="entry name" value="RIBOSOMAL RNA-PROCESSING PROTEIN 7 HOMOLOG A-RELATED"/>
    <property type="match status" value="1"/>
</dbReference>
<evidence type="ECO:0000256" key="1">
    <source>
        <dbReference type="ARBA" id="ARBA00006110"/>
    </source>
</evidence>
<dbReference type="FunCoup" id="A0A6J0BFY2">
    <property type="interactions" value="1507"/>
</dbReference>
<dbReference type="RefSeq" id="XP_015513087.1">
    <property type="nucleotide sequence ID" value="XM_015657601.2"/>
</dbReference>
<feature type="domain" description="Ribosomal RNA-processing protein 7 C-terminal" evidence="5">
    <location>
        <begin position="135"/>
        <end position="257"/>
    </location>
</feature>